<comment type="caution">
    <text evidence="2">The sequence shown here is derived from an EMBL/GenBank/DDBJ whole genome shotgun (WGS) entry which is preliminary data.</text>
</comment>
<dbReference type="InterPro" id="IPR004875">
    <property type="entry name" value="DDE_SF_endonuclease_dom"/>
</dbReference>
<name>A0A9J6D1Q7_RHIMP</name>
<sequence>MTAQLFKEYVRQLDRCFAAKKSSILIVLYNALAHADVGNLSAFKLLFLPSNTTVLAQALDQGIIRSVKQIYRRKSIAQDVDRHGERQNGHDRPPVCYTPACALTDADFSDSDIVAAIAPRPDSSQSEEESDVEVHDGPLIVRSCACYNCDASFAKKRSLTGFEDTVVVARPPRRQVKITDLFAACP</sequence>
<reference evidence="2" key="2">
    <citation type="submission" date="2021-09" db="EMBL/GenBank/DDBJ databases">
        <authorList>
            <person name="Jia N."/>
            <person name="Wang J."/>
            <person name="Shi W."/>
            <person name="Du L."/>
            <person name="Sun Y."/>
            <person name="Zhan W."/>
            <person name="Jiang J."/>
            <person name="Wang Q."/>
            <person name="Zhang B."/>
            <person name="Ji P."/>
            <person name="Sakyi L.B."/>
            <person name="Cui X."/>
            <person name="Yuan T."/>
            <person name="Jiang B."/>
            <person name="Yang W."/>
            <person name="Lam T.T.-Y."/>
            <person name="Chang Q."/>
            <person name="Ding S."/>
            <person name="Wang X."/>
            <person name="Zhu J."/>
            <person name="Ruan X."/>
            <person name="Zhao L."/>
            <person name="Wei J."/>
            <person name="Que T."/>
            <person name="Du C."/>
            <person name="Cheng J."/>
            <person name="Dai P."/>
            <person name="Han X."/>
            <person name="Huang E."/>
            <person name="Gao Y."/>
            <person name="Liu J."/>
            <person name="Shao H."/>
            <person name="Ye R."/>
            <person name="Li L."/>
            <person name="Wei W."/>
            <person name="Wang X."/>
            <person name="Wang C."/>
            <person name="Huo Q."/>
            <person name="Li W."/>
            <person name="Guo W."/>
            <person name="Chen H."/>
            <person name="Chen S."/>
            <person name="Zhou L."/>
            <person name="Zhou L."/>
            <person name="Ni X."/>
            <person name="Tian J."/>
            <person name="Zhou Y."/>
            <person name="Sheng Y."/>
            <person name="Liu T."/>
            <person name="Pan Y."/>
            <person name="Xia L."/>
            <person name="Li J."/>
            <person name="Zhao F."/>
            <person name="Cao W."/>
        </authorList>
    </citation>
    <scope>NUCLEOTIDE SEQUENCE</scope>
    <source>
        <strain evidence="2">Rmic-2018</strain>
        <tissue evidence="2">Larvae</tissue>
    </source>
</reference>
<organism evidence="2 3">
    <name type="scientific">Rhipicephalus microplus</name>
    <name type="common">Cattle tick</name>
    <name type="synonym">Boophilus microplus</name>
    <dbReference type="NCBI Taxonomy" id="6941"/>
    <lineage>
        <taxon>Eukaryota</taxon>
        <taxon>Metazoa</taxon>
        <taxon>Ecdysozoa</taxon>
        <taxon>Arthropoda</taxon>
        <taxon>Chelicerata</taxon>
        <taxon>Arachnida</taxon>
        <taxon>Acari</taxon>
        <taxon>Parasitiformes</taxon>
        <taxon>Ixodida</taxon>
        <taxon>Ixodoidea</taxon>
        <taxon>Ixodidae</taxon>
        <taxon>Rhipicephalinae</taxon>
        <taxon>Rhipicephalus</taxon>
        <taxon>Boophilus</taxon>
    </lineage>
</organism>
<dbReference type="GO" id="GO:0003676">
    <property type="term" value="F:nucleic acid binding"/>
    <property type="evidence" value="ECO:0007669"/>
    <property type="project" value="InterPro"/>
</dbReference>
<evidence type="ECO:0000313" key="3">
    <source>
        <dbReference type="Proteomes" id="UP000821866"/>
    </source>
</evidence>
<evidence type="ECO:0000259" key="1">
    <source>
        <dbReference type="Pfam" id="PF03184"/>
    </source>
</evidence>
<dbReference type="AlphaFoldDB" id="A0A9J6D1Q7"/>
<proteinExistence type="predicted"/>
<protein>
    <recommendedName>
        <fullName evidence="1">DDE-1 domain-containing protein</fullName>
    </recommendedName>
</protein>
<evidence type="ECO:0000313" key="2">
    <source>
        <dbReference type="EMBL" id="KAH7984892.1"/>
    </source>
</evidence>
<accession>A0A9J6D1Q7</accession>
<feature type="domain" description="DDE-1" evidence="1">
    <location>
        <begin position="1"/>
        <end position="88"/>
    </location>
</feature>
<dbReference type="Pfam" id="PF03184">
    <property type="entry name" value="DDE_1"/>
    <property type="match status" value="1"/>
</dbReference>
<gene>
    <name evidence="2" type="ORF">HPB51_026895</name>
</gene>
<reference evidence="2" key="1">
    <citation type="journal article" date="2020" name="Cell">
        <title>Large-Scale Comparative Analyses of Tick Genomes Elucidate Their Genetic Diversity and Vector Capacities.</title>
        <authorList>
            <consortium name="Tick Genome and Microbiome Consortium (TIGMIC)"/>
            <person name="Jia N."/>
            <person name="Wang J."/>
            <person name="Shi W."/>
            <person name="Du L."/>
            <person name="Sun Y."/>
            <person name="Zhan W."/>
            <person name="Jiang J.F."/>
            <person name="Wang Q."/>
            <person name="Zhang B."/>
            <person name="Ji P."/>
            <person name="Bell-Sakyi L."/>
            <person name="Cui X.M."/>
            <person name="Yuan T.T."/>
            <person name="Jiang B.G."/>
            <person name="Yang W.F."/>
            <person name="Lam T.T."/>
            <person name="Chang Q.C."/>
            <person name="Ding S.J."/>
            <person name="Wang X.J."/>
            <person name="Zhu J.G."/>
            <person name="Ruan X.D."/>
            <person name="Zhao L."/>
            <person name="Wei J.T."/>
            <person name="Ye R.Z."/>
            <person name="Que T.C."/>
            <person name="Du C.H."/>
            <person name="Zhou Y.H."/>
            <person name="Cheng J.X."/>
            <person name="Dai P.F."/>
            <person name="Guo W.B."/>
            <person name="Han X.H."/>
            <person name="Huang E.J."/>
            <person name="Li L.F."/>
            <person name="Wei W."/>
            <person name="Gao Y.C."/>
            <person name="Liu J.Z."/>
            <person name="Shao H.Z."/>
            <person name="Wang X."/>
            <person name="Wang C.C."/>
            <person name="Yang T.C."/>
            <person name="Huo Q.B."/>
            <person name="Li W."/>
            <person name="Chen H.Y."/>
            <person name="Chen S.E."/>
            <person name="Zhou L.G."/>
            <person name="Ni X.B."/>
            <person name="Tian J.H."/>
            <person name="Sheng Y."/>
            <person name="Liu T."/>
            <person name="Pan Y.S."/>
            <person name="Xia L.Y."/>
            <person name="Li J."/>
            <person name="Zhao F."/>
            <person name="Cao W.C."/>
        </authorList>
    </citation>
    <scope>NUCLEOTIDE SEQUENCE</scope>
    <source>
        <strain evidence="2">Rmic-2018</strain>
    </source>
</reference>
<dbReference type="Proteomes" id="UP000821866">
    <property type="component" value="Unassembled WGS sequence"/>
</dbReference>
<dbReference type="EMBL" id="JABSTU010002129">
    <property type="protein sequence ID" value="KAH7984892.1"/>
    <property type="molecule type" value="Genomic_DNA"/>
</dbReference>
<keyword evidence="3" id="KW-1185">Reference proteome</keyword>